<reference evidence="1 2" key="1">
    <citation type="submission" date="2013-09" db="EMBL/GenBank/DDBJ databases">
        <title>Corchorus capsularis genome sequencing.</title>
        <authorList>
            <person name="Alam M."/>
            <person name="Haque M.S."/>
            <person name="Islam M.S."/>
            <person name="Emdad E.M."/>
            <person name="Islam M.M."/>
            <person name="Ahmed B."/>
            <person name="Halim A."/>
            <person name="Hossen Q.M.M."/>
            <person name="Hossain M.Z."/>
            <person name="Ahmed R."/>
            <person name="Khan M.M."/>
            <person name="Islam R."/>
            <person name="Rashid M.M."/>
            <person name="Khan S.A."/>
            <person name="Rahman M.S."/>
            <person name="Alam M."/>
        </authorList>
    </citation>
    <scope>NUCLEOTIDE SEQUENCE [LARGE SCALE GENOMIC DNA]</scope>
    <source>
        <strain evidence="2">cv. CVL-1</strain>
        <tissue evidence="1">Whole seedling</tissue>
    </source>
</reference>
<keyword evidence="2" id="KW-1185">Reference proteome</keyword>
<name>A0A1R3I869_COCAP</name>
<accession>A0A1R3I869</accession>
<comment type="caution">
    <text evidence="1">The sequence shown here is derived from an EMBL/GenBank/DDBJ whole genome shotgun (WGS) entry which is preliminary data.</text>
</comment>
<dbReference type="AlphaFoldDB" id="A0A1R3I869"/>
<proteinExistence type="predicted"/>
<dbReference type="Proteomes" id="UP000188268">
    <property type="component" value="Unassembled WGS sequence"/>
</dbReference>
<evidence type="ECO:0000313" key="1">
    <source>
        <dbReference type="EMBL" id="OMO78760.1"/>
    </source>
</evidence>
<organism evidence="1 2">
    <name type="scientific">Corchorus capsularis</name>
    <name type="common">Jute</name>
    <dbReference type="NCBI Taxonomy" id="210143"/>
    <lineage>
        <taxon>Eukaryota</taxon>
        <taxon>Viridiplantae</taxon>
        <taxon>Streptophyta</taxon>
        <taxon>Embryophyta</taxon>
        <taxon>Tracheophyta</taxon>
        <taxon>Spermatophyta</taxon>
        <taxon>Magnoliopsida</taxon>
        <taxon>eudicotyledons</taxon>
        <taxon>Gunneridae</taxon>
        <taxon>Pentapetalae</taxon>
        <taxon>rosids</taxon>
        <taxon>malvids</taxon>
        <taxon>Malvales</taxon>
        <taxon>Malvaceae</taxon>
        <taxon>Grewioideae</taxon>
        <taxon>Apeibeae</taxon>
        <taxon>Corchorus</taxon>
    </lineage>
</organism>
<gene>
    <name evidence="1" type="ORF">CCACVL1_14109</name>
</gene>
<sequence>MAAGNPTLVCPLSFHNYYLLNPVSSSFYAPEPSFFQIYKSFPKKFLSVQYSRQLKLPNRKRQRNLYPSDLFLVDLFR</sequence>
<dbReference type="EMBL" id="AWWV01010520">
    <property type="protein sequence ID" value="OMO78760.1"/>
    <property type="molecule type" value="Genomic_DNA"/>
</dbReference>
<protein>
    <submittedName>
        <fullName evidence="1">Uncharacterized protein</fullName>
    </submittedName>
</protein>
<dbReference type="Gramene" id="OMO78760">
    <property type="protein sequence ID" value="OMO78760"/>
    <property type="gene ID" value="CCACVL1_14109"/>
</dbReference>
<evidence type="ECO:0000313" key="2">
    <source>
        <dbReference type="Proteomes" id="UP000188268"/>
    </source>
</evidence>